<dbReference type="AlphaFoldDB" id="A0AAE9YPK2"/>
<gene>
    <name evidence="1" type="ORF">SG35_021590</name>
</gene>
<dbReference type="EMBL" id="CP059735">
    <property type="protein sequence ID" value="WDD97863.1"/>
    <property type="molecule type" value="Genomic_DNA"/>
</dbReference>
<sequence length="72" mass="7967">MTLNHDICQCYDWGKVEMLVSPHLDDFLMTALVMQGQSANYHTGEAASQAIANVKDEQVRAILARILASNCD</sequence>
<accession>A0AAE9YPK2</accession>
<dbReference type="Proteomes" id="UP000032568">
    <property type="component" value="Chromosome"/>
</dbReference>
<reference evidence="1 2" key="2">
    <citation type="journal article" date="2022" name="Mar. Drugs">
        <title>Bioassay-Guided Fractionation Leads to the Detection of Cholic Acid Generated by the Rare Thalassomonas sp.</title>
        <authorList>
            <person name="Pheiffer F."/>
            <person name="Schneider Y.K."/>
            <person name="Hansen E.H."/>
            <person name="Andersen J.H."/>
            <person name="Isaksson J."/>
            <person name="Busche T."/>
            <person name="R C."/>
            <person name="Kalinowski J."/>
            <person name="Zyl L.V."/>
            <person name="Trindade M."/>
        </authorList>
    </citation>
    <scope>NUCLEOTIDE SEQUENCE [LARGE SCALE GENOMIC DNA]</scope>
    <source>
        <strain evidence="1 2">A5K-106</strain>
    </source>
</reference>
<dbReference type="KEGG" id="tact:SG35_021590"/>
<evidence type="ECO:0000313" key="2">
    <source>
        <dbReference type="Proteomes" id="UP000032568"/>
    </source>
</evidence>
<evidence type="ECO:0000313" key="1">
    <source>
        <dbReference type="EMBL" id="WDD97863.1"/>
    </source>
</evidence>
<name>A0AAE9YPK2_9GAMM</name>
<organism evidence="1 2">
    <name type="scientific">Thalassomonas actiniarum</name>
    <dbReference type="NCBI Taxonomy" id="485447"/>
    <lineage>
        <taxon>Bacteria</taxon>
        <taxon>Pseudomonadati</taxon>
        <taxon>Pseudomonadota</taxon>
        <taxon>Gammaproteobacteria</taxon>
        <taxon>Alteromonadales</taxon>
        <taxon>Colwelliaceae</taxon>
        <taxon>Thalassomonas</taxon>
    </lineage>
</organism>
<keyword evidence="2" id="KW-1185">Reference proteome</keyword>
<proteinExistence type="predicted"/>
<protein>
    <submittedName>
        <fullName evidence="1">Uncharacterized protein</fullName>
    </submittedName>
</protein>
<dbReference type="RefSeq" id="WP_152646553.1">
    <property type="nucleotide sequence ID" value="NZ_CP059735.1"/>
</dbReference>
<reference evidence="1 2" key="1">
    <citation type="journal article" date="2015" name="Genome Announc.">
        <title>Draft Genome Sequences of Marine Isolates of Thalassomonas viridans and Thalassomonas actiniarum.</title>
        <authorList>
            <person name="Olonade I."/>
            <person name="van Zyl L.J."/>
            <person name="Trindade M."/>
        </authorList>
    </citation>
    <scope>NUCLEOTIDE SEQUENCE [LARGE SCALE GENOMIC DNA]</scope>
    <source>
        <strain evidence="1 2">A5K-106</strain>
    </source>
</reference>